<protein>
    <recommendedName>
        <fullName evidence="4">HTH araC/xylS-type domain-containing protein</fullName>
    </recommendedName>
</protein>
<keyword evidence="1" id="KW-0805">Transcription regulation</keyword>
<dbReference type="EMBL" id="CP013213">
    <property type="protein sequence ID" value="AMC94500.1"/>
    <property type="molecule type" value="Genomic_DNA"/>
</dbReference>
<dbReference type="RefSeq" id="WP_067634307.1">
    <property type="nucleotide sequence ID" value="NZ_CP013213.1"/>
</dbReference>
<dbReference type="InterPro" id="IPR014710">
    <property type="entry name" value="RmlC-like_jellyroll"/>
</dbReference>
<feature type="domain" description="HTH araC/xylS-type" evidence="4">
    <location>
        <begin position="247"/>
        <end position="344"/>
    </location>
</feature>
<dbReference type="GO" id="GO:0003700">
    <property type="term" value="F:DNA-binding transcription factor activity"/>
    <property type="evidence" value="ECO:0007669"/>
    <property type="project" value="InterPro"/>
</dbReference>
<dbReference type="KEGG" id="erl:AOC36_11115"/>
<evidence type="ECO:0000256" key="2">
    <source>
        <dbReference type="ARBA" id="ARBA00023125"/>
    </source>
</evidence>
<dbReference type="Pfam" id="PF12833">
    <property type="entry name" value="HTH_18"/>
    <property type="match status" value="1"/>
</dbReference>
<dbReference type="Proteomes" id="UP000063781">
    <property type="component" value="Chromosome"/>
</dbReference>
<reference evidence="5 6" key="1">
    <citation type="submission" date="2015-10" db="EMBL/GenBank/DDBJ databases">
        <title>Erysipelothrix larvae sp. LV19 isolated from the larval gut of the rhinoceros beetle, Trypoxylus dichotomus.</title>
        <authorList>
            <person name="Lim S."/>
            <person name="Kim B.-C."/>
        </authorList>
    </citation>
    <scope>NUCLEOTIDE SEQUENCE [LARGE SCALE GENOMIC DNA]</scope>
    <source>
        <strain evidence="5 6">LV19</strain>
    </source>
</reference>
<dbReference type="GO" id="GO:0043565">
    <property type="term" value="F:sequence-specific DNA binding"/>
    <property type="evidence" value="ECO:0007669"/>
    <property type="project" value="InterPro"/>
</dbReference>
<dbReference type="InterPro" id="IPR011051">
    <property type="entry name" value="RmlC_Cupin_sf"/>
</dbReference>
<dbReference type="STRING" id="1514105.AOC36_11115"/>
<evidence type="ECO:0000313" key="5">
    <source>
        <dbReference type="EMBL" id="AMC94500.1"/>
    </source>
</evidence>
<dbReference type="SUPFAM" id="SSF46689">
    <property type="entry name" value="Homeodomain-like"/>
    <property type="match status" value="1"/>
</dbReference>
<sequence length="348" mass="41099">MNFDTLVNNLYHYNSDEEFYKQYYYAKQQPYSLDKFLTELDFDFVKRNHLIIPEIASTIPPRYEDSFFFGKNPNASILVLRHNRFSPAIEHSHTFFELLYVYDGTCIHTIDNQTVILKKGDICIIPPGVTHSVSVFDDSIIFNCIIRKATLHNVFFNFLRNTNILSAFFLNNIYSEKGSTYIVFHTGNDNEIRNSFLYMYWETVNESLYWDQMIGFTLMLTFGILIRNYDKSVELPSPANKSDIKRYEILQYMQDNFASISLDDLASYFHYTPEYMSKLIKKVFGKNYTYILQDIRLEKAKILLYDTNLSISNISNQIGYENTESFIRSFKKKNHMTPTEYRKSGYTL</sequence>
<keyword evidence="3" id="KW-0804">Transcription</keyword>
<proteinExistence type="predicted"/>
<dbReference type="PROSITE" id="PS01124">
    <property type="entry name" value="HTH_ARAC_FAMILY_2"/>
    <property type="match status" value="1"/>
</dbReference>
<evidence type="ECO:0000259" key="4">
    <source>
        <dbReference type="PROSITE" id="PS01124"/>
    </source>
</evidence>
<organism evidence="5 6">
    <name type="scientific">Erysipelothrix larvae</name>
    <dbReference type="NCBI Taxonomy" id="1514105"/>
    <lineage>
        <taxon>Bacteria</taxon>
        <taxon>Bacillati</taxon>
        <taxon>Bacillota</taxon>
        <taxon>Erysipelotrichia</taxon>
        <taxon>Erysipelotrichales</taxon>
        <taxon>Erysipelotrichaceae</taxon>
        <taxon>Erysipelothrix</taxon>
    </lineage>
</organism>
<keyword evidence="2" id="KW-0238">DNA-binding</keyword>
<dbReference type="InterPro" id="IPR020449">
    <property type="entry name" value="Tscrpt_reg_AraC-type_HTH"/>
</dbReference>
<keyword evidence="6" id="KW-1185">Reference proteome</keyword>
<evidence type="ECO:0000256" key="3">
    <source>
        <dbReference type="ARBA" id="ARBA00023163"/>
    </source>
</evidence>
<dbReference type="PRINTS" id="PR00032">
    <property type="entry name" value="HTHARAC"/>
</dbReference>
<gene>
    <name evidence="5" type="ORF">AOC36_11115</name>
</gene>
<dbReference type="PANTHER" id="PTHR43280">
    <property type="entry name" value="ARAC-FAMILY TRANSCRIPTIONAL REGULATOR"/>
    <property type="match status" value="1"/>
</dbReference>
<dbReference type="AlphaFoldDB" id="A0A120JU06"/>
<dbReference type="InterPro" id="IPR009057">
    <property type="entry name" value="Homeodomain-like_sf"/>
</dbReference>
<dbReference type="Gene3D" id="1.10.10.60">
    <property type="entry name" value="Homeodomain-like"/>
    <property type="match status" value="2"/>
</dbReference>
<dbReference type="SMART" id="SM00342">
    <property type="entry name" value="HTH_ARAC"/>
    <property type="match status" value="1"/>
</dbReference>
<accession>A0A120JU06</accession>
<dbReference type="Gene3D" id="2.60.120.10">
    <property type="entry name" value="Jelly Rolls"/>
    <property type="match status" value="1"/>
</dbReference>
<evidence type="ECO:0000313" key="6">
    <source>
        <dbReference type="Proteomes" id="UP000063781"/>
    </source>
</evidence>
<dbReference type="PANTHER" id="PTHR43280:SF28">
    <property type="entry name" value="HTH-TYPE TRANSCRIPTIONAL ACTIVATOR RHAS"/>
    <property type="match status" value="1"/>
</dbReference>
<dbReference type="InterPro" id="IPR018060">
    <property type="entry name" value="HTH_AraC"/>
</dbReference>
<dbReference type="Pfam" id="PF02311">
    <property type="entry name" value="AraC_binding"/>
    <property type="match status" value="1"/>
</dbReference>
<name>A0A120JU06_9FIRM</name>
<dbReference type="InterPro" id="IPR003313">
    <property type="entry name" value="AraC-bd"/>
</dbReference>
<evidence type="ECO:0000256" key="1">
    <source>
        <dbReference type="ARBA" id="ARBA00023015"/>
    </source>
</evidence>
<dbReference type="OrthoDB" id="1650961at2"/>
<dbReference type="SUPFAM" id="SSF51182">
    <property type="entry name" value="RmlC-like cupins"/>
    <property type="match status" value="1"/>
</dbReference>